<dbReference type="Proteomes" id="UP000011014">
    <property type="component" value="Unassembled WGS sequence"/>
</dbReference>
<proteinExistence type="predicted"/>
<accession>E4YHY4</accession>
<feature type="compositionally biased region" description="Basic and acidic residues" evidence="1">
    <location>
        <begin position="183"/>
        <end position="206"/>
    </location>
</feature>
<feature type="compositionally biased region" description="Acidic residues" evidence="1">
    <location>
        <begin position="207"/>
        <end position="227"/>
    </location>
</feature>
<dbReference type="AlphaFoldDB" id="E4YHY4"/>
<evidence type="ECO:0000256" key="1">
    <source>
        <dbReference type="SAM" id="MobiDB-lite"/>
    </source>
</evidence>
<feature type="compositionally biased region" description="Basic residues" evidence="1">
    <location>
        <begin position="18"/>
        <end position="31"/>
    </location>
</feature>
<reference evidence="2" key="1">
    <citation type="journal article" date="2010" name="Science">
        <title>Plasticity of animal genome architecture unmasked by rapid evolution of a pelagic tunicate.</title>
        <authorList>
            <person name="Denoeud F."/>
            <person name="Henriet S."/>
            <person name="Mungpakdee S."/>
            <person name="Aury J.M."/>
            <person name="Da Silva C."/>
            <person name="Brinkmann H."/>
            <person name="Mikhaleva J."/>
            <person name="Olsen L.C."/>
            <person name="Jubin C."/>
            <person name="Canestro C."/>
            <person name="Bouquet J.M."/>
            <person name="Danks G."/>
            <person name="Poulain J."/>
            <person name="Campsteijn C."/>
            <person name="Adamski M."/>
            <person name="Cross I."/>
            <person name="Yadetie F."/>
            <person name="Muffato M."/>
            <person name="Louis A."/>
            <person name="Butcher S."/>
            <person name="Tsagkogeorga G."/>
            <person name="Konrad A."/>
            <person name="Singh S."/>
            <person name="Jensen M.F."/>
            <person name="Cong E.H."/>
            <person name="Eikeseth-Otteraa H."/>
            <person name="Noel B."/>
            <person name="Anthouard V."/>
            <person name="Porcel B.M."/>
            <person name="Kachouri-Lafond R."/>
            <person name="Nishino A."/>
            <person name="Ugolini M."/>
            <person name="Chourrout P."/>
            <person name="Nishida H."/>
            <person name="Aasland R."/>
            <person name="Huzurbazar S."/>
            <person name="Westhof E."/>
            <person name="Delsuc F."/>
            <person name="Lehrach H."/>
            <person name="Reinhardt R."/>
            <person name="Weissenbach J."/>
            <person name="Roy S.W."/>
            <person name="Artiguenave F."/>
            <person name="Postlethwait J.H."/>
            <person name="Manak J.R."/>
            <person name="Thompson E.M."/>
            <person name="Jaillon O."/>
            <person name="Du Pasquier L."/>
            <person name="Boudinot P."/>
            <person name="Liberles D.A."/>
            <person name="Volff J.N."/>
            <person name="Philippe H."/>
            <person name="Lenhard B."/>
            <person name="Roest Crollius H."/>
            <person name="Wincker P."/>
            <person name="Chourrout D."/>
        </authorList>
    </citation>
    <scope>NUCLEOTIDE SEQUENCE [LARGE SCALE GENOMIC DNA]</scope>
</reference>
<gene>
    <name evidence="2" type="ORF">GSOID_T00026896001</name>
</gene>
<evidence type="ECO:0000313" key="2">
    <source>
        <dbReference type="EMBL" id="CBY43809.1"/>
    </source>
</evidence>
<sequence length="227" mass="26008">MRPGDKHKARASREYQKKHGLVPAKQSKKQKEKAAIAKLESNWDRYDDSSEHYETKGLSLQELLCRAKAPSAFLTPALDSSFHPKYKYPIKIQDWEVGLAGLDLSKLLKNVSVRAGSEQARYLNKKQETLKKVDPIEEILYDPLYELVRNPGDSEVDEEEKISPEKSPLKQREGDVYVPESAMNHEHHAIGRKDEKTEKSTEKNENEISEEDDSDSSDLEEWLDSVI</sequence>
<feature type="compositionally biased region" description="Basic and acidic residues" evidence="1">
    <location>
        <begin position="1"/>
        <end position="17"/>
    </location>
</feature>
<name>E4YHY4_OIKDI</name>
<feature type="region of interest" description="Disordered" evidence="1">
    <location>
        <begin position="1"/>
        <end position="31"/>
    </location>
</feature>
<feature type="region of interest" description="Disordered" evidence="1">
    <location>
        <begin position="152"/>
        <end position="227"/>
    </location>
</feature>
<protein>
    <submittedName>
        <fullName evidence="2">Uncharacterized protein</fullName>
    </submittedName>
</protein>
<feature type="compositionally biased region" description="Basic and acidic residues" evidence="1">
    <location>
        <begin position="161"/>
        <end position="175"/>
    </location>
</feature>
<organism evidence="2">
    <name type="scientific">Oikopleura dioica</name>
    <name type="common">Tunicate</name>
    <dbReference type="NCBI Taxonomy" id="34765"/>
    <lineage>
        <taxon>Eukaryota</taxon>
        <taxon>Metazoa</taxon>
        <taxon>Chordata</taxon>
        <taxon>Tunicata</taxon>
        <taxon>Appendicularia</taxon>
        <taxon>Copelata</taxon>
        <taxon>Oikopleuridae</taxon>
        <taxon>Oikopleura</taxon>
    </lineage>
</organism>
<dbReference type="EMBL" id="FN654586">
    <property type="protein sequence ID" value="CBY43809.1"/>
    <property type="molecule type" value="Genomic_DNA"/>
</dbReference>